<dbReference type="InterPro" id="IPR019734">
    <property type="entry name" value="TPR_rpt"/>
</dbReference>
<name>A0A5E6MIJ1_9BACT</name>
<dbReference type="Pfam" id="PF13181">
    <property type="entry name" value="TPR_8"/>
    <property type="match status" value="1"/>
</dbReference>
<dbReference type="InterPro" id="IPR011990">
    <property type="entry name" value="TPR-like_helical_dom_sf"/>
</dbReference>
<reference evidence="4 5" key="1">
    <citation type="submission" date="2019-09" db="EMBL/GenBank/DDBJ databases">
        <authorList>
            <person name="Cremers G."/>
        </authorList>
    </citation>
    <scope>NUCLEOTIDE SEQUENCE [LARGE SCALE GENOMIC DNA]</scope>
    <source>
        <strain evidence="4">4A</strain>
    </source>
</reference>
<organism evidence="4 5">
    <name type="scientific">Methylacidimicrobium tartarophylax</name>
    <dbReference type="NCBI Taxonomy" id="1041768"/>
    <lineage>
        <taxon>Bacteria</taxon>
        <taxon>Pseudomonadati</taxon>
        <taxon>Verrucomicrobiota</taxon>
        <taxon>Methylacidimicrobium</taxon>
    </lineage>
</organism>
<gene>
    <name evidence="4" type="ORF">MAMT_02152</name>
</gene>
<dbReference type="EMBL" id="CABFVA020000120">
    <property type="protein sequence ID" value="VVM08158.1"/>
    <property type="molecule type" value="Genomic_DNA"/>
</dbReference>
<dbReference type="PROSITE" id="PS50005">
    <property type="entry name" value="TPR"/>
    <property type="match status" value="4"/>
</dbReference>
<dbReference type="PANTHER" id="PTHR44858:SF1">
    <property type="entry name" value="UDP-N-ACETYLGLUCOSAMINE--PEPTIDE N-ACETYLGLUCOSAMINYLTRANSFERASE SPINDLY-RELATED"/>
    <property type="match status" value="1"/>
</dbReference>
<evidence type="ECO:0000313" key="5">
    <source>
        <dbReference type="Proteomes" id="UP000334923"/>
    </source>
</evidence>
<evidence type="ECO:0000256" key="3">
    <source>
        <dbReference type="PROSITE-ProRule" id="PRU00339"/>
    </source>
</evidence>
<dbReference type="AlphaFoldDB" id="A0A5E6MIJ1"/>
<dbReference type="PANTHER" id="PTHR44858">
    <property type="entry name" value="TETRATRICOPEPTIDE REPEAT PROTEIN 6"/>
    <property type="match status" value="1"/>
</dbReference>
<evidence type="ECO:0000256" key="2">
    <source>
        <dbReference type="ARBA" id="ARBA00022803"/>
    </source>
</evidence>
<evidence type="ECO:0000256" key="1">
    <source>
        <dbReference type="ARBA" id="ARBA00022737"/>
    </source>
</evidence>
<evidence type="ECO:0000313" key="4">
    <source>
        <dbReference type="EMBL" id="VVM08158.1"/>
    </source>
</evidence>
<proteinExistence type="predicted"/>
<keyword evidence="1" id="KW-0677">Repeat</keyword>
<feature type="repeat" description="TPR" evidence="3">
    <location>
        <begin position="111"/>
        <end position="144"/>
    </location>
</feature>
<dbReference type="Proteomes" id="UP000334923">
    <property type="component" value="Unassembled WGS sequence"/>
</dbReference>
<dbReference type="Gene3D" id="1.25.40.10">
    <property type="entry name" value="Tetratricopeptide repeat domain"/>
    <property type="match status" value="2"/>
</dbReference>
<keyword evidence="5" id="KW-1185">Reference proteome</keyword>
<dbReference type="Pfam" id="PF13432">
    <property type="entry name" value="TPR_16"/>
    <property type="match status" value="1"/>
</dbReference>
<dbReference type="PROSITE" id="PS50293">
    <property type="entry name" value="TPR_REGION"/>
    <property type="match status" value="2"/>
</dbReference>
<dbReference type="SUPFAM" id="SSF48452">
    <property type="entry name" value="TPR-like"/>
    <property type="match status" value="1"/>
</dbReference>
<protein>
    <submittedName>
        <fullName evidence="4">Uncharacterized protein</fullName>
    </submittedName>
</protein>
<dbReference type="SMART" id="SM00028">
    <property type="entry name" value="TPR"/>
    <property type="match status" value="5"/>
</dbReference>
<sequence length="291" mass="32274">MLTVLGAGLWLLLPSTRAGMPDEGTVAFLRPPIGEGGAVAEGSGVPDAAIQLAEYSESPFRKSDVERGGTPAADQRELPYFEQAISLENAKEWKRLHDLSVKWTGVYPDEGAAWFFLGLAYENLTEYDKAIPAYRAAIQRRHDFPKAWCNLGTCYAFLGRYSDAVTPFQTAVQQKDDFGRAWSDLGGTYVELGRYSDAVTALEKATRLRPDFPEAWCNLGTAYAELKHYDKAISATKKALRLKPDYGEAWCNLATLYKATGRKDEMAKACEKVRAIDPKLEKELSSKLQTP</sequence>
<dbReference type="InterPro" id="IPR050498">
    <property type="entry name" value="Ycf3"/>
</dbReference>
<dbReference type="Pfam" id="PF13414">
    <property type="entry name" value="TPR_11"/>
    <property type="match status" value="1"/>
</dbReference>
<keyword evidence="2 3" id="KW-0802">TPR repeat</keyword>
<feature type="repeat" description="TPR" evidence="3">
    <location>
        <begin position="213"/>
        <end position="246"/>
    </location>
</feature>
<dbReference type="GO" id="GO:0009279">
    <property type="term" value="C:cell outer membrane"/>
    <property type="evidence" value="ECO:0007669"/>
    <property type="project" value="TreeGrafter"/>
</dbReference>
<feature type="repeat" description="TPR" evidence="3">
    <location>
        <begin position="145"/>
        <end position="178"/>
    </location>
</feature>
<dbReference type="GO" id="GO:0046813">
    <property type="term" value="P:receptor-mediated virion attachment to host cell"/>
    <property type="evidence" value="ECO:0007669"/>
    <property type="project" value="TreeGrafter"/>
</dbReference>
<feature type="repeat" description="TPR" evidence="3">
    <location>
        <begin position="179"/>
        <end position="212"/>
    </location>
</feature>
<accession>A0A5E6MIJ1</accession>